<dbReference type="GeneID" id="98407087"/>
<evidence type="ECO:0000259" key="3">
    <source>
        <dbReference type="Pfam" id="PF18790"/>
    </source>
</evidence>
<dbReference type="InterPro" id="IPR054462">
    <property type="entry name" value="TraI_M"/>
</dbReference>
<dbReference type="AlphaFoldDB" id="A0A643FSK8"/>
<dbReference type="InterPro" id="IPR040782">
    <property type="entry name" value="KfrB"/>
</dbReference>
<dbReference type="InterPro" id="IPR005094">
    <property type="entry name" value="Endonuclease_MobA/VirD2"/>
</dbReference>
<dbReference type="Pfam" id="PF18790">
    <property type="entry name" value="KfrB"/>
    <property type="match status" value="1"/>
</dbReference>
<feature type="region of interest" description="Disordered" evidence="1">
    <location>
        <begin position="478"/>
        <end position="511"/>
    </location>
</feature>
<geneLocation type="plasmid" evidence="6 7">
    <name>pRK1-3</name>
</geneLocation>
<dbReference type="Pfam" id="PF22863">
    <property type="entry name" value="TraI_middle"/>
    <property type="match status" value="1"/>
</dbReference>
<dbReference type="InterPro" id="IPR040677">
    <property type="entry name" value="LPD7"/>
</dbReference>
<gene>
    <name evidence="6" type="ORF">F7R26_039640</name>
</gene>
<accession>A0A643FSK8</accession>
<evidence type="ECO:0000259" key="5">
    <source>
        <dbReference type="Pfam" id="PF22863"/>
    </source>
</evidence>
<feature type="domain" description="Large polyvalent protein-associated" evidence="4">
    <location>
        <begin position="521"/>
        <end position="611"/>
    </location>
</feature>
<dbReference type="EMBL" id="CP062807">
    <property type="protein sequence ID" value="QOT82224.1"/>
    <property type="molecule type" value="Genomic_DNA"/>
</dbReference>
<name>A0A643FSK8_9BURK</name>
<dbReference type="InterPro" id="IPR049751">
    <property type="entry name" value="TraI/MobA_relaxases"/>
</dbReference>
<evidence type="ECO:0000259" key="2">
    <source>
        <dbReference type="Pfam" id="PF03432"/>
    </source>
</evidence>
<evidence type="ECO:0000313" key="6">
    <source>
        <dbReference type="EMBL" id="QOT82224.1"/>
    </source>
</evidence>
<dbReference type="RefSeq" id="WP_150986923.1">
    <property type="nucleotide sequence ID" value="NZ_CP062807.1"/>
</dbReference>
<keyword evidence="6" id="KW-0614">Plasmid</keyword>
<protein>
    <submittedName>
        <fullName evidence="6">Relaxase/mobilization nuclease domain-containing protein</fullName>
    </submittedName>
</protein>
<organism evidence="6 7">
    <name type="scientific">Cupriavidus basilensis</name>
    <dbReference type="NCBI Taxonomy" id="68895"/>
    <lineage>
        <taxon>Bacteria</taxon>
        <taxon>Pseudomonadati</taxon>
        <taxon>Pseudomonadota</taxon>
        <taxon>Betaproteobacteria</taxon>
        <taxon>Burkholderiales</taxon>
        <taxon>Burkholderiaceae</taxon>
        <taxon>Cupriavidus</taxon>
    </lineage>
</organism>
<feature type="domain" description="TraI-like middle" evidence="5">
    <location>
        <begin position="214"/>
        <end position="317"/>
    </location>
</feature>
<feature type="domain" description="MobA/VirD2-like nuclease" evidence="2">
    <location>
        <begin position="45"/>
        <end position="180"/>
    </location>
</feature>
<dbReference type="Pfam" id="PF18821">
    <property type="entry name" value="LPD7"/>
    <property type="match status" value="1"/>
</dbReference>
<evidence type="ECO:0000313" key="7">
    <source>
        <dbReference type="Proteomes" id="UP000397656"/>
    </source>
</evidence>
<evidence type="ECO:0000256" key="1">
    <source>
        <dbReference type="SAM" id="MobiDB-lite"/>
    </source>
</evidence>
<proteinExistence type="predicted"/>
<feature type="region of interest" description="Disordered" evidence="1">
    <location>
        <begin position="314"/>
        <end position="335"/>
    </location>
</feature>
<reference evidence="6 7" key="1">
    <citation type="submission" date="2020-10" db="EMBL/GenBank/DDBJ databases">
        <title>Complete genome sequence of Cupriavidus basilensis CCUG 49340T.</title>
        <authorList>
            <person name="Salva-Serra F."/>
            <person name="Donoso R.A."/>
            <person name="Cho K.H."/>
            <person name="Yoo J.A."/>
            <person name="Lee K."/>
            <person name="Yoon S.-H."/>
            <person name="Perez-Pantoja D."/>
            <person name="Moore E.R.B."/>
        </authorList>
    </citation>
    <scope>NUCLEOTIDE SEQUENCE [LARGE SCALE GENOMIC DNA]</scope>
    <source>
        <strain evidence="7">CCUG 49340</strain>
        <plasmid evidence="6 7">pRK1-3</plasmid>
    </source>
</reference>
<dbReference type="NCBIfam" id="NF041893">
    <property type="entry name" value="TraI_MobP_relax"/>
    <property type="match status" value="1"/>
</dbReference>
<sequence>MIVKVPKNRRDGRSSFKDLSKYITEGIQNQAAPPTTTSWDRLTQYITQESVLDELGDEVEKTIAVEIGNVTSLATAPAEMYAVANKNARAKNPVYHYILSWPEHEKPKTEDIFEAVRHTLGALGMADHQYIAAVHANTDNIHVHVEVNRVNPQTFKAVPLGFDHKTLHRAAREVEIRFGWHHDSGLFKVVDVGGRKLVVEDASYVEDDIARVQGKAEAVGTWSGDESLQEWCARVPADPLRRVLKDNKTTSWQDVHRVLLQHGLELRDAGGGGMVVADTTGAAQSRGGQPVVVAASKAFRFLKRAELEARFGQFEPAGDQARTPAPERTYKRDPEKRLQRRLERKALRDDLRARFAAEQVRAKEMRARATLALAPLYAEDKRRLVELDARYKAGRKEIQGSRTLNQPQKQQAYMLLKMTTERTRAQLKESIKREREQRRALLPALPSWRAWVENLAQQGDEAAISALRGMVYQEGRDRRKGIVGDPDAPAEGRPEDEQEENAIRPAEPHRTDPYARTMQNLIWKVSNNGRVLYSFNDGGKAFDDEGSRVTYGRRDVSDDALLMSLQYADTKWPGGVRLTGGDAEFKRRAVRLATQLNIRIANLELQALQRSYRDELSAVRKMHAVGKHGERPVVAIEDEVRALDSNAKIAHVSSQAGRYKGKVVFQTATHIAQEVGRHEYVIHDKTAFRTVPETGGTVTVTYRDGKAGISSKPTQGRGR</sequence>
<dbReference type="Proteomes" id="UP000397656">
    <property type="component" value="Plasmid pRK1-3"/>
</dbReference>
<feature type="domain" description="KfrB" evidence="3">
    <location>
        <begin position="658"/>
        <end position="710"/>
    </location>
</feature>
<dbReference type="Pfam" id="PF03432">
    <property type="entry name" value="Relaxase"/>
    <property type="match status" value="1"/>
</dbReference>
<evidence type="ECO:0000259" key="4">
    <source>
        <dbReference type="Pfam" id="PF18821"/>
    </source>
</evidence>